<sequence length="71" mass="8663">MTDEERIISCQQEIRRLRGVVQEYEEKRREFLEWLEEESKIPSENQSGLNVVKQYLDVDQHIIICHFQKNK</sequence>
<organism evidence="1 2">
    <name type="scientific">Mediterraneibacter gnavus</name>
    <name type="common">Ruminococcus gnavus</name>
    <dbReference type="NCBI Taxonomy" id="33038"/>
    <lineage>
        <taxon>Bacteria</taxon>
        <taxon>Bacillati</taxon>
        <taxon>Bacillota</taxon>
        <taxon>Clostridia</taxon>
        <taxon>Lachnospirales</taxon>
        <taxon>Lachnospiraceae</taxon>
        <taxon>Mediterraneibacter</taxon>
    </lineage>
</organism>
<dbReference type="AlphaFoldDB" id="A0AAW6DFS0"/>
<evidence type="ECO:0000313" key="2">
    <source>
        <dbReference type="Proteomes" id="UP001212160"/>
    </source>
</evidence>
<name>A0AAW6DFS0_MEDGN</name>
<comment type="caution">
    <text evidence="1">The sequence shown here is derived from an EMBL/GenBank/DDBJ whole genome shotgun (WGS) entry which is preliminary data.</text>
</comment>
<dbReference type="RefSeq" id="WP_272107818.1">
    <property type="nucleotide sequence ID" value="NZ_JAQMLA010000015.1"/>
</dbReference>
<dbReference type="Proteomes" id="UP001212160">
    <property type="component" value="Unassembled WGS sequence"/>
</dbReference>
<evidence type="ECO:0000313" key="1">
    <source>
        <dbReference type="EMBL" id="MDB8686461.1"/>
    </source>
</evidence>
<accession>A0AAW6DFS0</accession>
<proteinExistence type="predicted"/>
<gene>
    <name evidence="1" type="ORF">PNW85_07215</name>
</gene>
<reference evidence="1" key="1">
    <citation type="submission" date="2023-01" db="EMBL/GenBank/DDBJ databases">
        <title>Human gut microbiome strain richness.</title>
        <authorList>
            <person name="Chen-Liaw A."/>
        </authorList>
    </citation>
    <scope>NUCLEOTIDE SEQUENCE</scope>
    <source>
        <strain evidence="1">RTP21484st1_H11_RTP21484_190118</strain>
    </source>
</reference>
<protein>
    <submittedName>
        <fullName evidence="1">Uncharacterized protein</fullName>
    </submittedName>
</protein>
<dbReference type="EMBL" id="JAQMLA010000015">
    <property type="protein sequence ID" value="MDB8686461.1"/>
    <property type="molecule type" value="Genomic_DNA"/>
</dbReference>